<dbReference type="Proteomes" id="UP000515808">
    <property type="component" value="Chromosome"/>
</dbReference>
<dbReference type="PROSITE" id="PS51257">
    <property type="entry name" value="PROKAR_LIPOPROTEIN"/>
    <property type="match status" value="1"/>
</dbReference>
<feature type="domain" description="DUF6438" evidence="1">
    <location>
        <begin position="135"/>
        <end position="243"/>
    </location>
</feature>
<accession>A0A7G9LC29</accession>
<dbReference type="AlphaFoldDB" id="A0A7G9LC29"/>
<evidence type="ECO:0000313" key="2">
    <source>
        <dbReference type="EMBL" id="QNM86178.1"/>
    </source>
</evidence>
<protein>
    <recommendedName>
        <fullName evidence="1">DUF6438 domain-containing protein</fullName>
    </recommendedName>
</protein>
<dbReference type="InterPro" id="IPR045497">
    <property type="entry name" value="DUF6438"/>
</dbReference>
<dbReference type="EMBL" id="CP060695">
    <property type="protein sequence ID" value="QNM86178.1"/>
    <property type="molecule type" value="Genomic_DNA"/>
</dbReference>
<dbReference type="RefSeq" id="WP_187483060.1">
    <property type="nucleotide sequence ID" value="NZ_CP060695.1"/>
</dbReference>
<keyword evidence="3" id="KW-1185">Reference proteome</keyword>
<dbReference type="KEGG" id="ppec:H9W90_03400"/>
<proteinExistence type="predicted"/>
<evidence type="ECO:0000259" key="1">
    <source>
        <dbReference type="Pfam" id="PF20033"/>
    </source>
</evidence>
<organism evidence="2 3">
    <name type="scientific">Polaribacter pectinis</name>
    <dbReference type="NCBI Taxonomy" id="2738844"/>
    <lineage>
        <taxon>Bacteria</taxon>
        <taxon>Pseudomonadati</taxon>
        <taxon>Bacteroidota</taxon>
        <taxon>Flavobacteriia</taxon>
        <taxon>Flavobacteriales</taxon>
        <taxon>Flavobacteriaceae</taxon>
    </lineage>
</organism>
<reference evidence="2 3" key="1">
    <citation type="submission" date="2020-08" db="EMBL/GenBank/DDBJ databases">
        <title>Polaribacter sp. L12M9 isolated from gut of the Korean scallop.</title>
        <authorList>
            <person name="Jeong Y.S."/>
        </authorList>
    </citation>
    <scope>NUCLEOTIDE SEQUENCE [LARGE SCALE GENOMIC DNA]</scope>
    <source>
        <strain evidence="2 3">L12M9</strain>
    </source>
</reference>
<gene>
    <name evidence="2" type="ORF">H9W90_03400</name>
</gene>
<dbReference type="Pfam" id="PF20033">
    <property type="entry name" value="DUF6438"/>
    <property type="match status" value="1"/>
</dbReference>
<sequence>MKYFLFLFFVLALSCDQPKSKVETTTPKKTIIEDNTVIDDMKKEPVLKTQENLLIVLKNPKNVTNAKALIENSSLVWEDLIIDNKNLKVASIKVPIEKKDFWIERLLTSNVFSSVEINSEEAVEKIKDIAENTFVKVRKTHCSGDCPVFDVIFFKNGKVIFNGIENVPTKGITEFTLTEKQLKKVKESFLKTSFGTYFDTFIDKSIADFPSTFITHNNKEIEIKLWKNVPDELAMAYESLDEILLEKKLIE</sequence>
<evidence type="ECO:0000313" key="3">
    <source>
        <dbReference type="Proteomes" id="UP000515808"/>
    </source>
</evidence>
<name>A0A7G9LC29_9FLAO</name>